<dbReference type="AlphaFoldDB" id="A0A4R1R4B2"/>
<dbReference type="NCBIfam" id="TIGR00762">
    <property type="entry name" value="DegV"/>
    <property type="match status" value="1"/>
</dbReference>
<dbReference type="PROSITE" id="PS51482">
    <property type="entry name" value="DEGV"/>
    <property type="match status" value="1"/>
</dbReference>
<evidence type="ECO:0000313" key="2">
    <source>
        <dbReference type="EMBL" id="TCL60303.1"/>
    </source>
</evidence>
<reference evidence="2 3" key="1">
    <citation type="submission" date="2019-03" db="EMBL/GenBank/DDBJ databases">
        <title>Genomic Encyclopedia of Type Strains, Phase IV (KMG-IV): sequencing the most valuable type-strain genomes for metagenomic binning, comparative biology and taxonomic classification.</title>
        <authorList>
            <person name="Goeker M."/>
        </authorList>
    </citation>
    <scope>NUCLEOTIDE SEQUENCE [LARGE SCALE GENOMIC DNA]</scope>
    <source>
        <strain evidence="2 3">LX-B</strain>
    </source>
</reference>
<protein>
    <submittedName>
        <fullName evidence="2">DegV family protein with EDD domain</fullName>
    </submittedName>
</protein>
<dbReference type="InterPro" id="IPR003797">
    <property type="entry name" value="DegV"/>
</dbReference>
<dbReference type="Proteomes" id="UP000295008">
    <property type="component" value="Unassembled WGS sequence"/>
</dbReference>
<dbReference type="InterPro" id="IPR050270">
    <property type="entry name" value="DegV_domain_contain"/>
</dbReference>
<proteinExistence type="predicted"/>
<dbReference type="Gene3D" id="3.30.1180.10">
    <property type="match status" value="1"/>
</dbReference>
<dbReference type="EMBL" id="SLUN01000036">
    <property type="protein sequence ID" value="TCL60303.1"/>
    <property type="molecule type" value="Genomic_DNA"/>
</dbReference>
<comment type="caution">
    <text evidence="2">The sequence shown here is derived from an EMBL/GenBank/DDBJ whole genome shotgun (WGS) entry which is preliminary data.</text>
</comment>
<organism evidence="2 3">
    <name type="scientific">Hydrogenispora ethanolica</name>
    <dbReference type="NCBI Taxonomy" id="1082276"/>
    <lineage>
        <taxon>Bacteria</taxon>
        <taxon>Bacillati</taxon>
        <taxon>Bacillota</taxon>
        <taxon>Hydrogenispora</taxon>
    </lineage>
</organism>
<dbReference type="RefSeq" id="WP_132016422.1">
    <property type="nucleotide sequence ID" value="NZ_SLUN01000036.1"/>
</dbReference>
<dbReference type="InterPro" id="IPR043168">
    <property type="entry name" value="DegV_C"/>
</dbReference>
<keyword evidence="3" id="KW-1185">Reference proteome</keyword>
<gene>
    <name evidence="2" type="ORF">EDC14_103657</name>
</gene>
<accession>A0A4R1R4B2</accession>
<evidence type="ECO:0000256" key="1">
    <source>
        <dbReference type="ARBA" id="ARBA00023121"/>
    </source>
</evidence>
<evidence type="ECO:0000313" key="3">
    <source>
        <dbReference type="Proteomes" id="UP000295008"/>
    </source>
</evidence>
<dbReference type="Pfam" id="PF02645">
    <property type="entry name" value="DegV"/>
    <property type="match status" value="1"/>
</dbReference>
<dbReference type="GO" id="GO:0008289">
    <property type="term" value="F:lipid binding"/>
    <property type="evidence" value="ECO:0007669"/>
    <property type="project" value="UniProtKB-KW"/>
</dbReference>
<keyword evidence="1" id="KW-0446">Lipid-binding</keyword>
<dbReference type="Gene3D" id="3.40.50.10170">
    <property type="match status" value="1"/>
</dbReference>
<dbReference type="SUPFAM" id="SSF82549">
    <property type="entry name" value="DAK1/DegV-like"/>
    <property type="match status" value="1"/>
</dbReference>
<dbReference type="PANTHER" id="PTHR33434:SF2">
    <property type="entry name" value="FATTY ACID-BINDING PROTEIN TM_1468"/>
    <property type="match status" value="1"/>
</dbReference>
<dbReference type="OrthoDB" id="9780216at2"/>
<name>A0A4R1R4B2_HYDET</name>
<sequence>MTVQIITDSTSYLPQDLREEYGIKVVSLSVTFETESFREEALDNDTFYRKMAESSRIPTSSQPSLQELYEAFVAPIREGRPVIGVFLSAELSGTYNSALLVRDQLLEQYPEAQVEMIDSRTAAMEMGLAVLAAAKAAKAGELFVAVIERVKRVLERSRLIFAPEVLEYLRKGGRIGGASALLGSLLQIKPILTVIEGKAAVLEKVRTKGRAMETMIKILLEDVRTKGLGDVVVHHINNEIEALHIADILKEALQVVVPICPIGPVIGLHVGPGTVGMAYYTLK</sequence>
<dbReference type="PANTHER" id="PTHR33434">
    <property type="entry name" value="DEGV DOMAIN-CONTAINING PROTEIN DR_1986-RELATED"/>
    <property type="match status" value="1"/>
</dbReference>